<name>A0ABT8GS88_9BACL</name>
<keyword evidence="5" id="KW-1185">Reference proteome</keyword>
<evidence type="ECO:0000313" key="5">
    <source>
        <dbReference type="Proteomes" id="UP001172743"/>
    </source>
</evidence>
<accession>A0ABT8GS88</accession>
<dbReference type="RefSeq" id="WP_301138570.1">
    <property type="nucleotide sequence ID" value="NZ_JAUHTQ010000008.1"/>
</dbReference>
<evidence type="ECO:0000256" key="1">
    <source>
        <dbReference type="SAM" id="Coils"/>
    </source>
</evidence>
<evidence type="ECO:0000313" key="4">
    <source>
        <dbReference type="EMBL" id="MDN4494271.1"/>
    </source>
</evidence>
<keyword evidence="1" id="KW-0175">Coiled coil</keyword>
<gene>
    <name evidence="4" type="ORF">QYB95_12025</name>
</gene>
<feature type="transmembrane region" description="Helical" evidence="3">
    <location>
        <begin position="6"/>
        <end position="27"/>
    </location>
</feature>
<keyword evidence="3" id="KW-0812">Transmembrane</keyword>
<protein>
    <recommendedName>
        <fullName evidence="6">Coupling factor for flagellin transcription and translation</fullName>
    </recommendedName>
</protein>
<sequence length="195" mass="22272">MVVSLVIILVISQLICFYFLVILNTRIAKFKDLEKRQDQLIREMDDAISLYLVEMKEENDRLIAELSSIKQIENKNKEIKDQKAAMMNLDDVQANSGEAQEESLRNSHPAENGAPKVTIPKRMATNAYKQHSLANENSTPRKQAVEEEVEKDLQALPSFEQKVLNLHKQGKTIDEIAKLTQKGKTEIELLIKFHA</sequence>
<dbReference type="EMBL" id="JAUHTQ010000008">
    <property type="protein sequence ID" value="MDN4494271.1"/>
    <property type="molecule type" value="Genomic_DNA"/>
</dbReference>
<reference evidence="4" key="1">
    <citation type="submission" date="2023-07" db="EMBL/GenBank/DDBJ databases">
        <title>Ureibacillus sp. isolated from freshwater well.</title>
        <authorList>
            <person name="Kirdat K."/>
            <person name="Bhatt A."/>
            <person name="Teware R."/>
            <person name="Bhavsar Y."/>
            <person name="Yadav A."/>
        </authorList>
    </citation>
    <scope>NUCLEOTIDE SEQUENCE</scope>
    <source>
        <strain evidence="4">BA0131</strain>
    </source>
</reference>
<evidence type="ECO:0000256" key="3">
    <source>
        <dbReference type="SAM" id="Phobius"/>
    </source>
</evidence>
<evidence type="ECO:0008006" key="6">
    <source>
        <dbReference type="Google" id="ProtNLM"/>
    </source>
</evidence>
<organism evidence="4 5">
    <name type="scientific">Ureibacillus aquaedulcis</name>
    <dbReference type="NCBI Taxonomy" id="3058421"/>
    <lineage>
        <taxon>Bacteria</taxon>
        <taxon>Bacillati</taxon>
        <taxon>Bacillota</taxon>
        <taxon>Bacilli</taxon>
        <taxon>Bacillales</taxon>
        <taxon>Caryophanaceae</taxon>
        <taxon>Ureibacillus</taxon>
    </lineage>
</organism>
<keyword evidence="3" id="KW-0472">Membrane</keyword>
<feature type="compositionally biased region" description="Polar residues" evidence="2">
    <location>
        <begin position="127"/>
        <end position="141"/>
    </location>
</feature>
<feature type="coiled-coil region" evidence="1">
    <location>
        <begin position="30"/>
        <end position="92"/>
    </location>
</feature>
<comment type="caution">
    <text evidence="4">The sequence shown here is derived from an EMBL/GenBank/DDBJ whole genome shotgun (WGS) entry which is preliminary data.</text>
</comment>
<proteinExistence type="predicted"/>
<evidence type="ECO:0000256" key="2">
    <source>
        <dbReference type="SAM" id="MobiDB-lite"/>
    </source>
</evidence>
<dbReference type="Proteomes" id="UP001172743">
    <property type="component" value="Unassembled WGS sequence"/>
</dbReference>
<keyword evidence="3" id="KW-1133">Transmembrane helix</keyword>
<feature type="region of interest" description="Disordered" evidence="2">
    <location>
        <begin position="94"/>
        <end position="150"/>
    </location>
</feature>